<dbReference type="HOGENOM" id="CLU_1706187_0_0_1"/>
<sequence length="154" mass="17584">MPALDELNTGYLRKKVQQRNLDSKDWIPLLLEPSFRGDIEKLTYKEVAAIIRKCKAKATPCPPEQILVIALKGCPILRTYFHKLIVEIISTPNYRSSSSSTDEATESVIPGIKLPRTPAQWSKANVFFLLQYKLPPSLNNIDKFTITFQKMIYN</sequence>
<dbReference type="EnsemblMetazoa" id="HelroT176176">
    <property type="protein sequence ID" value="HelroP176176"/>
    <property type="gene ID" value="HelroG176176"/>
</dbReference>
<dbReference type="EMBL" id="KB096983">
    <property type="protein sequence ID" value="ESO00305.1"/>
    <property type="molecule type" value="Genomic_DNA"/>
</dbReference>
<evidence type="ECO:0000313" key="3">
    <source>
        <dbReference type="Proteomes" id="UP000015101"/>
    </source>
</evidence>
<evidence type="ECO:0000313" key="2">
    <source>
        <dbReference type="EnsemblMetazoa" id="HelroP176176"/>
    </source>
</evidence>
<dbReference type="RefSeq" id="XP_009021739.1">
    <property type="nucleotide sequence ID" value="XM_009023491.1"/>
</dbReference>
<accession>T1FA90</accession>
<reference evidence="2" key="3">
    <citation type="submission" date="2015-06" db="UniProtKB">
        <authorList>
            <consortium name="EnsemblMetazoa"/>
        </authorList>
    </citation>
    <scope>IDENTIFICATION</scope>
</reference>
<protein>
    <submittedName>
        <fullName evidence="1 2">Uncharacterized protein</fullName>
    </submittedName>
</protein>
<dbReference type="CTD" id="20205739"/>
<reference evidence="1 3" key="2">
    <citation type="journal article" date="2013" name="Nature">
        <title>Insights into bilaterian evolution from three spiralian genomes.</title>
        <authorList>
            <person name="Simakov O."/>
            <person name="Marletaz F."/>
            <person name="Cho S.J."/>
            <person name="Edsinger-Gonzales E."/>
            <person name="Havlak P."/>
            <person name="Hellsten U."/>
            <person name="Kuo D.H."/>
            <person name="Larsson T."/>
            <person name="Lv J."/>
            <person name="Arendt D."/>
            <person name="Savage R."/>
            <person name="Osoegawa K."/>
            <person name="de Jong P."/>
            <person name="Grimwood J."/>
            <person name="Chapman J.A."/>
            <person name="Shapiro H."/>
            <person name="Aerts A."/>
            <person name="Otillar R.P."/>
            <person name="Terry A.Y."/>
            <person name="Boore J.L."/>
            <person name="Grigoriev I.V."/>
            <person name="Lindberg D.R."/>
            <person name="Seaver E.C."/>
            <person name="Weisblat D.A."/>
            <person name="Putnam N.H."/>
            <person name="Rokhsar D.S."/>
        </authorList>
    </citation>
    <scope>NUCLEOTIDE SEQUENCE</scope>
</reference>
<gene>
    <name evidence="2" type="primary">20205739</name>
    <name evidence="1" type="ORF">HELRODRAFT_176176</name>
</gene>
<dbReference type="KEGG" id="hro:HELRODRAFT_176176"/>
<dbReference type="InParanoid" id="T1FA90"/>
<dbReference type="AlphaFoldDB" id="T1FA90"/>
<dbReference type="EMBL" id="AMQM01005564">
    <property type="status" value="NOT_ANNOTATED_CDS"/>
    <property type="molecule type" value="Genomic_DNA"/>
</dbReference>
<dbReference type="Proteomes" id="UP000015101">
    <property type="component" value="Unassembled WGS sequence"/>
</dbReference>
<dbReference type="GeneID" id="20205739"/>
<proteinExistence type="predicted"/>
<name>T1FA90_HELRO</name>
<evidence type="ECO:0000313" key="1">
    <source>
        <dbReference type="EMBL" id="ESO00305.1"/>
    </source>
</evidence>
<keyword evidence="3" id="KW-1185">Reference proteome</keyword>
<organism evidence="2 3">
    <name type="scientific">Helobdella robusta</name>
    <name type="common">Californian leech</name>
    <dbReference type="NCBI Taxonomy" id="6412"/>
    <lineage>
        <taxon>Eukaryota</taxon>
        <taxon>Metazoa</taxon>
        <taxon>Spiralia</taxon>
        <taxon>Lophotrochozoa</taxon>
        <taxon>Annelida</taxon>
        <taxon>Clitellata</taxon>
        <taxon>Hirudinea</taxon>
        <taxon>Rhynchobdellida</taxon>
        <taxon>Glossiphoniidae</taxon>
        <taxon>Helobdella</taxon>
    </lineage>
</organism>
<reference evidence="3" key="1">
    <citation type="submission" date="2012-12" db="EMBL/GenBank/DDBJ databases">
        <authorList>
            <person name="Hellsten U."/>
            <person name="Grimwood J."/>
            <person name="Chapman J.A."/>
            <person name="Shapiro H."/>
            <person name="Aerts A."/>
            <person name="Otillar R.P."/>
            <person name="Terry A.Y."/>
            <person name="Boore J.L."/>
            <person name="Simakov O."/>
            <person name="Marletaz F."/>
            <person name="Cho S.-J."/>
            <person name="Edsinger-Gonzales E."/>
            <person name="Havlak P."/>
            <person name="Kuo D.-H."/>
            <person name="Larsson T."/>
            <person name="Lv J."/>
            <person name="Arendt D."/>
            <person name="Savage R."/>
            <person name="Osoegawa K."/>
            <person name="de Jong P."/>
            <person name="Lindberg D.R."/>
            <person name="Seaver E.C."/>
            <person name="Weisblat D.A."/>
            <person name="Putnam N.H."/>
            <person name="Grigoriev I.V."/>
            <person name="Rokhsar D.S."/>
        </authorList>
    </citation>
    <scope>NUCLEOTIDE SEQUENCE</scope>
</reference>